<dbReference type="SUPFAM" id="SSF51395">
    <property type="entry name" value="FMN-linked oxidoreductases"/>
    <property type="match status" value="1"/>
</dbReference>
<evidence type="ECO:0000259" key="7">
    <source>
        <dbReference type="PROSITE" id="PS51349"/>
    </source>
</evidence>
<dbReference type="CDD" id="cd02809">
    <property type="entry name" value="alpha_hydroxyacid_oxid_FMN"/>
    <property type="match status" value="1"/>
</dbReference>
<accession>A0ABT1VW28</accession>
<feature type="domain" description="FMN hydroxy acid dehydrogenase" evidence="7">
    <location>
        <begin position="32"/>
        <end position="414"/>
    </location>
</feature>
<evidence type="ECO:0000313" key="8">
    <source>
        <dbReference type="EMBL" id="MCQ8240395.1"/>
    </source>
</evidence>
<comment type="similarity">
    <text evidence="5">Belongs to the FMN-dependent alpha-hydroxy acid dehydrogenase family.</text>
</comment>
<proteinExistence type="inferred from homology"/>
<reference evidence="8 9" key="1">
    <citation type="submission" date="2022-06" db="EMBL/GenBank/DDBJ databases">
        <title>Rhizosaccharibacter gen. nov. sp. nov. KSS12, endophytic bacteria isolated from sugarcane.</title>
        <authorList>
            <person name="Pitiwittayakul N."/>
        </authorList>
    </citation>
    <scope>NUCLEOTIDE SEQUENCE [LARGE SCALE GENOMIC DNA]</scope>
    <source>
        <strain evidence="8 9">KSS12</strain>
    </source>
</reference>
<dbReference type="PROSITE" id="PS51349">
    <property type="entry name" value="FMN_HYDROXY_ACID_DH_2"/>
    <property type="match status" value="1"/>
</dbReference>
<keyword evidence="4" id="KW-0560">Oxidoreductase</keyword>
<dbReference type="Pfam" id="PF01070">
    <property type="entry name" value="FMN_dh"/>
    <property type="match status" value="1"/>
</dbReference>
<keyword evidence="9" id="KW-1185">Reference proteome</keyword>
<evidence type="ECO:0000256" key="4">
    <source>
        <dbReference type="ARBA" id="ARBA00023002"/>
    </source>
</evidence>
<evidence type="ECO:0000256" key="3">
    <source>
        <dbReference type="ARBA" id="ARBA00022643"/>
    </source>
</evidence>
<protein>
    <submittedName>
        <fullName evidence="8">Alpha-hydroxy-acid oxidizing protein</fullName>
    </submittedName>
</protein>
<feature type="region of interest" description="Disordered" evidence="6">
    <location>
        <begin position="1"/>
        <end position="32"/>
    </location>
</feature>
<dbReference type="InterPro" id="IPR000262">
    <property type="entry name" value="FMN-dep_DH"/>
</dbReference>
<dbReference type="Proteomes" id="UP001524547">
    <property type="component" value="Unassembled WGS sequence"/>
</dbReference>
<organism evidence="8 9">
    <name type="scientific">Rhizosaccharibacter radicis</name>
    <dbReference type="NCBI Taxonomy" id="2782605"/>
    <lineage>
        <taxon>Bacteria</taxon>
        <taxon>Pseudomonadati</taxon>
        <taxon>Pseudomonadota</taxon>
        <taxon>Alphaproteobacteria</taxon>
        <taxon>Acetobacterales</taxon>
        <taxon>Acetobacteraceae</taxon>
        <taxon>Rhizosaccharibacter</taxon>
    </lineage>
</organism>
<evidence type="ECO:0000313" key="9">
    <source>
        <dbReference type="Proteomes" id="UP001524547"/>
    </source>
</evidence>
<dbReference type="RefSeq" id="WP_422919121.1">
    <property type="nucleotide sequence ID" value="NZ_JAMZEJ010000003.1"/>
</dbReference>
<dbReference type="InterPro" id="IPR012133">
    <property type="entry name" value="Alpha-hydoxy_acid_DH_FMN"/>
</dbReference>
<evidence type="ECO:0000256" key="5">
    <source>
        <dbReference type="ARBA" id="ARBA00024042"/>
    </source>
</evidence>
<dbReference type="EMBL" id="JAMZEJ010000003">
    <property type="protein sequence ID" value="MCQ8240395.1"/>
    <property type="molecule type" value="Genomic_DNA"/>
</dbReference>
<dbReference type="PANTHER" id="PTHR10578">
    <property type="entry name" value="S -2-HYDROXY-ACID OXIDASE-RELATED"/>
    <property type="match status" value="1"/>
</dbReference>
<keyword evidence="2" id="KW-0285">Flavoprotein</keyword>
<dbReference type="PANTHER" id="PTHR10578:SF107">
    <property type="entry name" value="2-HYDROXYACID OXIDASE 1"/>
    <property type="match status" value="1"/>
</dbReference>
<dbReference type="PIRSF" id="PIRSF000138">
    <property type="entry name" value="Al-hdrx_acd_dh"/>
    <property type="match status" value="1"/>
</dbReference>
<keyword evidence="3" id="KW-0288">FMN</keyword>
<evidence type="ECO:0000256" key="2">
    <source>
        <dbReference type="ARBA" id="ARBA00022630"/>
    </source>
</evidence>
<sequence>MSAHLSEISPRTAAAEDHPAHRTRASGSRPPRALRGVLNLEDFERHVRARLPRAVYGYVSGGAEDDLSYRNNREVFRRWHLVTRILRDVSARDQGVTLFGRRYASPFAVAPMGASAVVAFDADNRMARAARAANIPFVLSANAITPMEELSRAAPGSWFAAYQRPEADNIRDMCARVAAAGYDVFMLTVDVPVGSNRENNLRSGYTMPLRVSPRLTIDALRHPRWLGGTAARTVLRRGIPAISNIDPVDHPSIFSRKLTAVTGHASFSWAQAELIRRHWKGAFVLKGLLSADDARLARELGADGIVVSNHGGRQLDTSASPMEVLPAIKAESGGMTVLADSGFRRGTDVLKALALGADAVLIGRPFLYASALAGEAGVAHAIRLLRKEIDVDMALLGLRELGEASPGMLRHRDAPIAPA</sequence>
<name>A0ABT1VW28_9PROT</name>
<comment type="caution">
    <text evidence="8">The sequence shown here is derived from an EMBL/GenBank/DDBJ whole genome shotgun (WGS) entry which is preliminary data.</text>
</comment>
<dbReference type="InterPro" id="IPR037396">
    <property type="entry name" value="FMN_HAD"/>
</dbReference>
<dbReference type="InterPro" id="IPR008259">
    <property type="entry name" value="FMN_hydac_DH_AS"/>
</dbReference>
<dbReference type="Gene3D" id="3.20.20.70">
    <property type="entry name" value="Aldolase class I"/>
    <property type="match status" value="1"/>
</dbReference>
<comment type="cofactor">
    <cofactor evidence="1">
        <name>FMN</name>
        <dbReference type="ChEBI" id="CHEBI:58210"/>
    </cofactor>
</comment>
<evidence type="ECO:0000256" key="1">
    <source>
        <dbReference type="ARBA" id="ARBA00001917"/>
    </source>
</evidence>
<dbReference type="InterPro" id="IPR013785">
    <property type="entry name" value="Aldolase_TIM"/>
</dbReference>
<evidence type="ECO:0000256" key="6">
    <source>
        <dbReference type="SAM" id="MobiDB-lite"/>
    </source>
</evidence>
<dbReference type="PROSITE" id="PS00557">
    <property type="entry name" value="FMN_HYDROXY_ACID_DH_1"/>
    <property type="match status" value="1"/>
</dbReference>
<gene>
    <name evidence="8" type="ORF">NFI88_06000</name>
</gene>